<accession>A0A4Q7S0K0</accession>
<comment type="caution">
    <text evidence="1">The sequence shown here is derived from an EMBL/GenBank/DDBJ whole genome shotgun (WGS) entry which is preliminary data.</text>
</comment>
<evidence type="ECO:0000313" key="1">
    <source>
        <dbReference type="EMBL" id="RZT39187.1"/>
    </source>
</evidence>
<sequence>MKAVKDEDFPASLRQRGDALFQMVDDLPVRDGLRHIGGEQAAFGRVCLSCLGMVLAGPLRSIAVDGAVGGDMPEEGQRLGHLAGRGAFEQLHAHVLQHVPREMPVTEAPANVIDQFVVVTQQGGEQRRMGGVAQHGQGR</sequence>
<reference evidence="1 2" key="1">
    <citation type="journal article" date="2015" name="Stand. Genomic Sci.">
        <title>Genomic Encyclopedia of Bacterial and Archaeal Type Strains, Phase III: the genomes of soil and plant-associated and newly described type strains.</title>
        <authorList>
            <person name="Whitman W.B."/>
            <person name="Woyke T."/>
            <person name="Klenk H.P."/>
            <person name="Zhou Y."/>
            <person name="Lilburn T.G."/>
            <person name="Beck B.J."/>
            <person name="De Vos P."/>
            <person name="Vandamme P."/>
            <person name="Eisen J.A."/>
            <person name="Garrity G."/>
            <person name="Hugenholtz P."/>
            <person name="Kyrpides N.C."/>
        </authorList>
    </citation>
    <scope>NUCLEOTIDE SEQUENCE [LARGE SCALE GENOMIC DNA]</scope>
    <source>
        <strain evidence="1 2">ASC-9842</strain>
    </source>
</reference>
<gene>
    <name evidence="1" type="ORF">EV147_2382</name>
</gene>
<dbReference type="Proteomes" id="UP000291078">
    <property type="component" value="Unassembled WGS sequence"/>
</dbReference>
<name>A0A4Q7S0K0_9BURK</name>
<dbReference type="EMBL" id="SGXM01000002">
    <property type="protein sequence ID" value="RZT39187.1"/>
    <property type="molecule type" value="Genomic_DNA"/>
</dbReference>
<evidence type="ECO:0000313" key="2">
    <source>
        <dbReference type="Proteomes" id="UP000291078"/>
    </source>
</evidence>
<dbReference type="AlphaFoldDB" id="A0A4Q7S0K0"/>
<protein>
    <submittedName>
        <fullName evidence="1">Uncharacterized protein</fullName>
    </submittedName>
</protein>
<organism evidence="1 2">
    <name type="scientific">Cupriavidus agavae</name>
    <dbReference type="NCBI Taxonomy" id="1001822"/>
    <lineage>
        <taxon>Bacteria</taxon>
        <taxon>Pseudomonadati</taxon>
        <taxon>Pseudomonadota</taxon>
        <taxon>Betaproteobacteria</taxon>
        <taxon>Burkholderiales</taxon>
        <taxon>Burkholderiaceae</taxon>
        <taxon>Cupriavidus</taxon>
    </lineage>
</organism>
<proteinExistence type="predicted"/>
<keyword evidence="2" id="KW-1185">Reference proteome</keyword>